<dbReference type="OMA" id="CNKAMTF"/>
<reference evidence="1 2" key="1">
    <citation type="submission" date="2012-04" db="EMBL/GenBank/DDBJ databases">
        <title>The Genome Sequence of Saprolegnia declina VS20.</title>
        <authorList>
            <consortium name="The Broad Institute Genome Sequencing Platform"/>
            <person name="Russ C."/>
            <person name="Nusbaum C."/>
            <person name="Tyler B."/>
            <person name="van West P."/>
            <person name="Dieguez-Uribeondo J."/>
            <person name="de Bruijn I."/>
            <person name="Tripathy S."/>
            <person name="Jiang R."/>
            <person name="Young S.K."/>
            <person name="Zeng Q."/>
            <person name="Gargeya S."/>
            <person name="Fitzgerald M."/>
            <person name="Haas B."/>
            <person name="Abouelleil A."/>
            <person name="Alvarado L."/>
            <person name="Arachchi H.M."/>
            <person name="Berlin A."/>
            <person name="Chapman S.B."/>
            <person name="Goldberg J."/>
            <person name="Griggs A."/>
            <person name="Gujja S."/>
            <person name="Hansen M."/>
            <person name="Howarth C."/>
            <person name="Imamovic A."/>
            <person name="Larimer J."/>
            <person name="McCowen C."/>
            <person name="Montmayeur A."/>
            <person name="Murphy C."/>
            <person name="Neiman D."/>
            <person name="Pearson M."/>
            <person name="Priest M."/>
            <person name="Roberts A."/>
            <person name="Saif S."/>
            <person name="Shea T."/>
            <person name="Sisk P."/>
            <person name="Sykes S."/>
            <person name="Wortman J."/>
            <person name="Nusbaum C."/>
            <person name="Birren B."/>
        </authorList>
    </citation>
    <scope>NUCLEOTIDE SEQUENCE [LARGE SCALE GENOMIC DNA]</scope>
    <source>
        <strain evidence="1 2">VS20</strain>
    </source>
</reference>
<dbReference type="AlphaFoldDB" id="T0QJ58"/>
<dbReference type="Proteomes" id="UP000030762">
    <property type="component" value="Unassembled WGS sequence"/>
</dbReference>
<dbReference type="InParanoid" id="T0QJ58"/>
<gene>
    <name evidence="1" type="ORF">SDRG_04459</name>
</gene>
<evidence type="ECO:0000313" key="2">
    <source>
        <dbReference type="Proteomes" id="UP000030762"/>
    </source>
</evidence>
<dbReference type="RefSeq" id="XP_008608356.1">
    <property type="nucleotide sequence ID" value="XM_008610134.1"/>
</dbReference>
<name>T0QJ58_SAPDV</name>
<sequence length="93" mass="10624">MLCTNKALTFSDVRRLYQHDVSVVWRFCAAQTQRSPALQRFCQRLRRLLVMFTLASPAAAEAHPAVPRLHAFLLRYVVPLSRELQARGHCSSS</sequence>
<accession>T0QJ58</accession>
<evidence type="ECO:0000313" key="1">
    <source>
        <dbReference type="EMBL" id="EQC38029.1"/>
    </source>
</evidence>
<dbReference type="GeneID" id="19945186"/>
<organism evidence="1 2">
    <name type="scientific">Saprolegnia diclina (strain VS20)</name>
    <dbReference type="NCBI Taxonomy" id="1156394"/>
    <lineage>
        <taxon>Eukaryota</taxon>
        <taxon>Sar</taxon>
        <taxon>Stramenopiles</taxon>
        <taxon>Oomycota</taxon>
        <taxon>Saprolegniomycetes</taxon>
        <taxon>Saprolegniales</taxon>
        <taxon>Saprolegniaceae</taxon>
        <taxon>Saprolegnia</taxon>
    </lineage>
</organism>
<dbReference type="EMBL" id="JH767142">
    <property type="protein sequence ID" value="EQC38029.1"/>
    <property type="molecule type" value="Genomic_DNA"/>
</dbReference>
<dbReference type="OrthoDB" id="10394225at2759"/>
<proteinExistence type="predicted"/>
<keyword evidence="2" id="KW-1185">Reference proteome</keyword>
<protein>
    <submittedName>
        <fullName evidence="1">Uncharacterized protein</fullName>
    </submittedName>
</protein>
<dbReference type="VEuPathDB" id="FungiDB:SDRG_04459"/>